<protein>
    <submittedName>
        <fullName evidence="2">Uncharacterized protein</fullName>
    </submittedName>
</protein>
<proteinExistence type="predicted"/>
<reference evidence="2" key="1">
    <citation type="submission" date="2020-08" db="EMBL/GenBank/DDBJ databases">
        <authorList>
            <person name="Shumante A."/>
            <person name="Zimin A.V."/>
            <person name="Puiu D."/>
            <person name="Salzberg S.L."/>
        </authorList>
    </citation>
    <scope>NUCLEOTIDE SEQUENCE</scope>
    <source>
        <strain evidence="2">WC2-LM</strain>
        <tissue evidence="2">Liver</tissue>
    </source>
</reference>
<evidence type="ECO:0000313" key="2">
    <source>
        <dbReference type="EMBL" id="KAF7477898.1"/>
    </source>
</evidence>
<feature type="compositionally biased region" description="Acidic residues" evidence="1">
    <location>
        <begin position="122"/>
        <end position="139"/>
    </location>
</feature>
<gene>
    <name evidence="2" type="ORF">GHT09_011026</name>
</gene>
<dbReference type="Proteomes" id="UP000662637">
    <property type="component" value="Unassembled WGS sequence"/>
</dbReference>
<evidence type="ECO:0000256" key="1">
    <source>
        <dbReference type="SAM" id="MobiDB-lite"/>
    </source>
</evidence>
<dbReference type="EMBL" id="WJEC01001767">
    <property type="protein sequence ID" value="KAF7477898.1"/>
    <property type="molecule type" value="Genomic_DNA"/>
</dbReference>
<sequence length="193" mass="21052">MPREAGSMSMFDPVQSLHTLNDQISHFIVTKSKALEEDKDPFLPAEKETLKSSMILMRHLLMDAQTRSLCLLSILLVDENSICKLESMSLSPVPPSVLGLTMTVIKTVMMIDTDVGDIDTGDDDDVGTCDDDTGGDDVDDNHVDIGGSNDDFDIGDGDNVDTGDNRNNDDAADMTECFPFSKEPHGLHRLTVC</sequence>
<accession>A0A834V015</accession>
<name>A0A834V015_MARMO</name>
<dbReference type="AlphaFoldDB" id="A0A834V015"/>
<organism evidence="2 3">
    <name type="scientific">Marmota monax</name>
    <name type="common">Woodchuck</name>
    <dbReference type="NCBI Taxonomy" id="9995"/>
    <lineage>
        <taxon>Eukaryota</taxon>
        <taxon>Metazoa</taxon>
        <taxon>Chordata</taxon>
        <taxon>Craniata</taxon>
        <taxon>Vertebrata</taxon>
        <taxon>Euteleostomi</taxon>
        <taxon>Mammalia</taxon>
        <taxon>Eutheria</taxon>
        <taxon>Euarchontoglires</taxon>
        <taxon>Glires</taxon>
        <taxon>Rodentia</taxon>
        <taxon>Sciuromorpha</taxon>
        <taxon>Sciuridae</taxon>
        <taxon>Xerinae</taxon>
        <taxon>Marmotini</taxon>
        <taxon>Marmota</taxon>
    </lineage>
</organism>
<evidence type="ECO:0000313" key="3">
    <source>
        <dbReference type="Proteomes" id="UP000662637"/>
    </source>
</evidence>
<feature type="compositionally biased region" description="Acidic residues" evidence="1">
    <location>
        <begin position="150"/>
        <end position="161"/>
    </location>
</feature>
<feature type="region of interest" description="Disordered" evidence="1">
    <location>
        <begin position="122"/>
        <end position="168"/>
    </location>
</feature>
<comment type="caution">
    <text evidence="2">The sequence shown here is derived from an EMBL/GenBank/DDBJ whole genome shotgun (WGS) entry which is preliminary data.</text>
</comment>